<dbReference type="PANTHER" id="PTHR36730:SF1">
    <property type="entry name" value="CATHEPSIN PROPEPTIDE INHIBITOR DOMAIN-CONTAINING PROTEIN"/>
    <property type="match status" value="1"/>
</dbReference>
<dbReference type="Proteomes" id="UP000247498">
    <property type="component" value="Unassembled WGS sequence"/>
</dbReference>
<comment type="caution">
    <text evidence="1">The sequence shown here is derived from an EMBL/GenBank/DDBJ whole genome shotgun (WGS) entry which is preliminary data.</text>
</comment>
<evidence type="ECO:0000313" key="1">
    <source>
        <dbReference type="EMBL" id="GBF90790.1"/>
    </source>
</evidence>
<dbReference type="EMBL" id="BDRX01000019">
    <property type="protein sequence ID" value="GBF90790.1"/>
    <property type="molecule type" value="Genomic_DNA"/>
</dbReference>
<protein>
    <submittedName>
        <fullName evidence="1">Uncharacterized protein</fullName>
    </submittedName>
</protein>
<proteinExistence type="predicted"/>
<accession>A0A2V0NYX0</accession>
<dbReference type="InParanoid" id="A0A2V0NYX0"/>
<dbReference type="STRING" id="307507.A0A2V0NYX0"/>
<dbReference type="AlphaFoldDB" id="A0A2V0NYX0"/>
<dbReference type="FunCoup" id="A0A2V0NYX0">
    <property type="interactions" value="13"/>
</dbReference>
<organism evidence="1 2">
    <name type="scientific">Raphidocelis subcapitata</name>
    <dbReference type="NCBI Taxonomy" id="307507"/>
    <lineage>
        <taxon>Eukaryota</taxon>
        <taxon>Viridiplantae</taxon>
        <taxon>Chlorophyta</taxon>
        <taxon>core chlorophytes</taxon>
        <taxon>Chlorophyceae</taxon>
        <taxon>CS clade</taxon>
        <taxon>Sphaeropleales</taxon>
        <taxon>Selenastraceae</taxon>
        <taxon>Raphidocelis</taxon>
    </lineage>
</organism>
<gene>
    <name evidence="1" type="ORF">Rsub_03091</name>
</gene>
<evidence type="ECO:0000313" key="2">
    <source>
        <dbReference type="Proteomes" id="UP000247498"/>
    </source>
</evidence>
<name>A0A2V0NYX0_9CHLO</name>
<dbReference type="PANTHER" id="PTHR36730">
    <property type="entry name" value="OS03G0210700 PROTEIN"/>
    <property type="match status" value="1"/>
</dbReference>
<keyword evidence="2" id="KW-1185">Reference proteome</keyword>
<sequence>MQRVSLRCSCSAGSAKPSLAPAAARAATVDRRGPSALPQRLAALGAALLVATAAPGARAEEGMFAGMSDAQRSKLEAAEQQFQGSETLKLLKERSDANRARNKKAITNKYCARQAELGVGDCGGLRFVPGMTKNGKQKTPEWLAKALGKEAAVPEGLEGKTLEELLRVD</sequence>
<reference evidence="1 2" key="1">
    <citation type="journal article" date="2018" name="Sci. Rep.">
        <title>Raphidocelis subcapitata (=Pseudokirchneriella subcapitata) provides an insight into genome evolution and environmental adaptations in the Sphaeropleales.</title>
        <authorList>
            <person name="Suzuki S."/>
            <person name="Yamaguchi H."/>
            <person name="Nakajima N."/>
            <person name="Kawachi M."/>
        </authorList>
    </citation>
    <scope>NUCLEOTIDE SEQUENCE [LARGE SCALE GENOMIC DNA]</scope>
    <source>
        <strain evidence="1 2">NIES-35</strain>
    </source>
</reference>
<dbReference type="OrthoDB" id="2019425at2759"/>